<feature type="transmembrane region" description="Helical" evidence="1">
    <location>
        <begin position="909"/>
        <end position="937"/>
    </location>
</feature>
<name>A0ABS8WFG8_9GAMM</name>
<dbReference type="PRINTS" id="PR00702">
    <property type="entry name" value="ACRIFLAVINRP"/>
</dbReference>
<keyword evidence="3" id="KW-1185">Reference proteome</keyword>
<organism evidence="2 3">
    <name type="scientific">Motilimonas cestriensis</name>
    <dbReference type="NCBI Taxonomy" id="2742685"/>
    <lineage>
        <taxon>Bacteria</taxon>
        <taxon>Pseudomonadati</taxon>
        <taxon>Pseudomonadota</taxon>
        <taxon>Gammaproteobacteria</taxon>
        <taxon>Alteromonadales</taxon>
        <taxon>Alteromonadales genera incertae sedis</taxon>
        <taxon>Motilimonas</taxon>
    </lineage>
</organism>
<feature type="transmembrane region" description="Helical" evidence="1">
    <location>
        <begin position="856"/>
        <end position="876"/>
    </location>
</feature>
<feature type="transmembrane region" description="Helical" evidence="1">
    <location>
        <begin position="958"/>
        <end position="975"/>
    </location>
</feature>
<dbReference type="RefSeq" id="WP_233054122.1">
    <property type="nucleotide sequence ID" value="NZ_JAIMJA010000020.1"/>
</dbReference>
<accession>A0ABS8WFG8</accession>
<dbReference type="Gene3D" id="3.30.2090.10">
    <property type="entry name" value="Multidrug efflux transporter AcrB TolC docking domain, DN and DC subdomains"/>
    <property type="match status" value="2"/>
</dbReference>
<dbReference type="Pfam" id="PF00873">
    <property type="entry name" value="ACR_tran"/>
    <property type="match status" value="1"/>
</dbReference>
<proteinExistence type="predicted"/>
<evidence type="ECO:0000313" key="2">
    <source>
        <dbReference type="EMBL" id="MCE2596481.1"/>
    </source>
</evidence>
<comment type="caution">
    <text evidence="2">The sequence shown here is derived from an EMBL/GenBank/DDBJ whole genome shotgun (WGS) entry which is preliminary data.</text>
</comment>
<keyword evidence="1" id="KW-0472">Membrane</keyword>
<dbReference type="PANTHER" id="PTHR32063">
    <property type="match status" value="1"/>
</dbReference>
<keyword evidence="1" id="KW-1133">Transmembrane helix</keyword>
<dbReference type="EMBL" id="JAIMJA010000020">
    <property type="protein sequence ID" value="MCE2596481.1"/>
    <property type="molecule type" value="Genomic_DNA"/>
</dbReference>
<evidence type="ECO:0000313" key="3">
    <source>
        <dbReference type="Proteomes" id="UP001201273"/>
    </source>
</evidence>
<dbReference type="Gene3D" id="3.30.70.1430">
    <property type="entry name" value="Multidrug efflux transporter AcrB pore domain"/>
    <property type="match status" value="2"/>
</dbReference>
<dbReference type="Proteomes" id="UP001201273">
    <property type="component" value="Unassembled WGS sequence"/>
</dbReference>
<keyword evidence="1" id="KW-0812">Transmembrane</keyword>
<reference evidence="2 3" key="1">
    <citation type="journal article" date="2022" name="Environ. Microbiol. Rep.">
        <title>Eco-phylogenetic analyses reveal divergent evolution of vitamin B12 metabolism in the marine bacterial family 'Psychromonadaceae'.</title>
        <authorList>
            <person name="Jin X."/>
            <person name="Yang Y."/>
            <person name="Cao H."/>
            <person name="Gao B."/>
            <person name="Zhao Z."/>
        </authorList>
    </citation>
    <scope>NUCLEOTIDE SEQUENCE [LARGE SCALE GENOMIC DNA]</scope>
    <source>
        <strain evidence="2 3">MKS20</strain>
    </source>
</reference>
<gene>
    <name evidence="2" type="ORF">K6Y31_16925</name>
</gene>
<feature type="transmembrane region" description="Helical" evidence="1">
    <location>
        <begin position="883"/>
        <end position="903"/>
    </location>
</feature>
<feature type="transmembrane region" description="Helical" evidence="1">
    <location>
        <begin position="531"/>
        <end position="549"/>
    </location>
</feature>
<dbReference type="SUPFAM" id="SSF82714">
    <property type="entry name" value="Multidrug efflux transporter AcrB TolC docking domain, DN and DC subdomains"/>
    <property type="match status" value="1"/>
</dbReference>
<dbReference type="PANTHER" id="PTHR32063:SF0">
    <property type="entry name" value="SWARMING MOTILITY PROTEIN SWRC"/>
    <property type="match status" value="1"/>
</dbReference>
<dbReference type="SUPFAM" id="SSF82866">
    <property type="entry name" value="Multidrug efflux transporter AcrB transmembrane domain"/>
    <property type="match status" value="2"/>
</dbReference>
<evidence type="ECO:0000256" key="1">
    <source>
        <dbReference type="SAM" id="Phobius"/>
    </source>
</evidence>
<feature type="transmembrane region" description="Helical" evidence="1">
    <location>
        <begin position="461"/>
        <end position="488"/>
    </location>
</feature>
<dbReference type="Gene3D" id="3.30.70.1440">
    <property type="entry name" value="Multidrug efflux transporter AcrB pore domain"/>
    <property type="match status" value="1"/>
</dbReference>
<dbReference type="SUPFAM" id="SSF82693">
    <property type="entry name" value="Multidrug efflux transporter AcrB pore domain, PN1, PN2, PC1 and PC2 subdomains"/>
    <property type="match status" value="2"/>
</dbReference>
<protein>
    <submittedName>
        <fullName evidence="2">Efflux RND transporter permease subunit</fullName>
    </submittedName>
</protein>
<feature type="transmembrane region" description="Helical" evidence="1">
    <location>
        <begin position="429"/>
        <end position="449"/>
    </location>
</feature>
<dbReference type="InterPro" id="IPR001036">
    <property type="entry name" value="Acrflvin-R"/>
</dbReference>
<sequence>MVNMIDAALSRARTVVMMLLLLLIAGSVTYNNIPKESNPDIQIPFLYVSVHHEGISPEDAERLLLRPLEQELKGIEGIKEMTSIALASHGSVTMEFNVGIDVKEALADVREKVSLAKAKLPDGTDEPTIHEVTFASMNPALTVLVSGSAPERALVRLSRDLQDKIESMREVLEVKLQGDREDMMEIIVDPLLLESYNLDTGDIYQLISRNNQIVAAGDMDNGQGRFPIKVPSVFSNLQDIYNLPIKVDGDTVVTFADVASIRRTFKDPESFARVNGKTTLALEVVKRPGENMISTVEKVRALVAEESKQWPSNIKADFAGDQSKEVKNMLGELQANVSSAIILVVIVIVAILGVRSAALVGISIPGSFLTGILILAIFGMTINIVVMFSLIMAVGMLVDGAIVVTEYADREMSEGIPKQQAYRLAAKRMAWPITASTATTLAAFAPLLFWPGIMGEFMKYLPLTLICTLLASLLMALVFVPALGGIFGKARPVSEKNKQALLQAETGNILTLPGFTGFYVRLLNRAIKYPFMALVTALVTAVIVIFLYGSSHLGVTFFPDMEPPGFNIKVRSYGDLSIYEKDALMAEVEGKILGLEDIDTLVVKTGGGGRNEDDLIGTIRVNLLDWQLRRPADEVIADIQQRTENLAGITMVIKKDEGGPPSEKDVAIEINSRFSELLEPASKLMREKMVNSGYFVNIEDNGDKPGIEFQLNVNRADAARYGADAALVGSSVQFITSGLKLGEYRPDDVDDELDIRVRFPEDKRSLARLDALRIKTPQGQVPITNFVELNAAHKQATIHKVDGKKSITIGADLAGDNQLHEVIPAIEAELAKMDIDPRLSIKIRGQNEDEAESSAFLSQAFVVALFVMAIILVTQFNSFYQAGLILSAVLFSTVGVFFALYITQKPFGIVMSGIGVIALAGIVVNNNIVLIDTYNFLRAKGMDIKEAILRTGAQRLRPVMMTTVTTVLGLMPMVLETNVDIVNRVVEFGAPSTQMWSQLATAIAGGLAFATILTLVLTPCLLKLGANVSNFFHRRKTNKVEANFVSES</sequence>
<feature type="transmembrane region" description="Helical" evidence="1">
    <location>
        <begin position="333"/>
        <end position="352"/>
    </location>
</feature>
<dbReference type="Gene3D" id="3.30.70.1320">
    <property type="entry name" value="Multidrug efflux transporter AcrB pore domain like"/>
    <property type="match status" value="1"/>
</dbReference>
<dbReference type="Gene3D" id="1.20.1640.10">
    <property type="entry name" value="Multidrug efflux transporter AcrB transmembrane domain"/>
    <property type="match status" value="2"/>
</dbReference>
<feature type="transmembrane region" description="Helical" evidence="1">
    <location>
        <begin position="995"/>
        <end position="1026"/>
    </location>
</feature>
<dbReference type="InterPro" id="IPR027463">
    <property type="entry name" value="AcrB_DN_DC_subdom"/>
</dbReference>